<proteinExistence type="predicted"/>
<dbReference type="AlphaFoldDB" id="Q7X1H7"/>
<evidence type="ECO:0000256" key="1">
    <source>
        <dbReference type="SAM" id="MobiDB-lite"/>
    </source>
</evidence>
<organism evidence="2">
    <name type="scientific">Leptospirillum ferrooxidans</name>
    <dbReference type="NCBI Taxonomy" id="180"/>
    <lineage>
        <taxon>Bacteria</taxon>
        <taxon>Pseudomonadati</taxon>
        <taxon>Nitrospirota</taxon>
        <taxon>Nitrospiria</taxon>
        <taxon>Nitrospirales</taxon>
        <taxon>Nitrospiraceae</taxon>
        <taxon>Leptospirillum</taxon>
    </lineage>
</organism>
<sequence>MSSPSLPLFHPIEPTLRTLSMSGEIFGKKAHLPLKSWKMRGSHPIRGMSVLKAAPREKVRREKRRSSFRKAGGEMAKMGINTQKSPKRAPSSQGDGQMGLSNARRSQ</sequence>
<reference evidence="2" key="1">
    <citation type="journal article" date="2003" name="Proc. Natl. Acad. Sci. U.S.A.">
        <title>Gene function analysis in environmental isolates: the nif regulon of the strict iron oxidizing bacterium Leptospirillum ferrooxidans.</title>
        <authorList>
            <person name="Parro V."/>
            <person name="Moreno-Paz M."/>
        </authorList>
    </citation>
    <scope>NUCLEOTIDE SEQUENCE</scope>
</reference>
<feature type="compositionally biased region" description="Polar residues" evidence="1">
    <location>
        <begin position="80"/>
        <end position="107"/>
    </location>
</feature>
<name>Q7X1H7_9BACT</name>
<evidence type="ECO:0000313" key="2">
    <source>
        <dbReference type="EMBL" id="AAO38324.1"/>
    </source>
</evidence>
<accession>Q7X1H7</accession>
<feature type="region of interest" description="Disordered" evidence="1">
    <location>
        <begin position="45"/>
        <end position="107"/>
    </location>
</feature>
<dbReference type="EMBL" id="AY204389">
    <property type="protein sequence ID" value="AAO38324.1"/>
    <property type="molecule type" value="Genomic_DNA"/>
</dbReference>
<protein>
    <submittedName>
        <fullName evidence="2">Lfe140p1</fullName>
    </submittedName>
</protein>